<evidence type="ECO:0000256" key="2">
    <source>
        <dbReference type="ARBA" id="ARBA00007358"/>
    </source>
</evidence>
<dbReference type="RefSeq" id="WP_088699629.1">
    <property type="nucleotide sequence ID" value="NZ_JPUA01000022.1"/>
</dbReference>
<evidence type="ECO:0000313" key="8">
    <source>
        <dbReference type="Proteomes" id="UP000197334"/>
    </source>
</evidence>
<dbReference type="GO" id="GO:0004022">
    <property type="term" value="F:alcohol dehydrogenase (NAD+) activity"/>
    <property type="evidence" value="ECO:0007669"/>
    <property type="project" value="TreeGrafter"/>
</dbReference>
<protein>
    <submittedName>
        <fullName evidence="7">Alcohol dehydrogenase</fullName>
    </submittedName>
</protein>
<evidence type="ECO:0000256" key="1">
    <source>
        <dbReference type="ARBA" id="ARBA00001962"/>
    </source>
</evidence>
<feature type="domain" description="Alcohol dehydrogenase iron-type/glycerol dehydrogenase GldA" evidence="5">
    <location>
        <begin position="14"/>
        <end position="181"/>
    </location>
</feature>
<dbReference type="PROSITE" id="PS00060">
    <property type="entry name" value="ADH_IRON_2"/>
    <property type="match status" value="1"/>
</dbReference>
<name>A0A246S268_9GAMM</name>
<keyword evidence="3" id="KW-0560">Oxidoreductase</keyword>
<dbReference type="STRING" id="213554.FF32_04155"/>
<dbReference type="InterPro" id="IPR018211">
    <property type="entry name" value="ADH_Fe_CS"/>
</dbReference>
<dbReference type="CDD" id="cd17814">
    <property type="entry name" value="Fe-ADH-like"/>
    <property type="match status" value="1"/>
</dbReference>
<dbReference type="OrthoDB" id="9815791at2"/>
<evidence type="ECO:0000313" key="7">
    <source>
        <dbReference type="EMBL" id="OWV30287.1"/>
    </source>
</evidence>
<dbReference type="PANTHER" id="PTHR11496:SF102">
    <property type="entry name" value="ALCOHOL DEHYDROGENASE 4"/>
    <property type="match status" value="1"/>
</dbReference>
<proteinExistence type="inferred from homology"/>
<dbReference type="InterPro" id="IPR056798">
    <property type="entry name" value="ADH_Fe_C"/>
</dbReference>
<dbReference type="InterPro" id="IPR001670">
    <property type="entry name" value="ADH_Fe/GldA"/>
</dbReference>
<dbReference type="InterPro" id="IPR039697">
    <property type="entry name" value="Alcohol_dehydrogenase_Fe"/>
</dbReference>
<dbReference type="Proteomes" id="UP000197334">
    <property type="component" value="Unassembled WGS sequence"/>
</dbReference>
<dbReference type="PANTHER" id="PTHR11496">
    <property type="entry name" value="ALCOHOL DEHYDROGENASE"/>
    <property type="match status" value="1"/>
</dbReference>
<dbReference type="Gene3D" id="1.20.1090.10">
    <property type="entry name" value="Dehydroquinate synthase-like - alpha domain"/>
    <property type="match status" value="1"/>
</dbReference>
<dbReference type="FunFam" id="3.40.50.1970:FF:000003">
    <property type="entry name" value="Alcohol dehydrogenase, iron-containing"/>
    <property type="match status" value="1"/>
</dbReference>
<dbReference type="Pfam" id="PF00465">
    <property type="entry name" value="Fe-ADH"/>
    <property type="match status" value="1"/>
</dbReference>
<dbReference type="SUPFAM" id="SSF56796">
    <property type="entry name" value="Dehydroquinate synthase-like"/>
    <property type="match status" value="1"/>
</dbReference>
<keyword evidence="8" id="KW-1185">Reference proteome</keyword>
<evidence type="ECO:0000259" key="6">
    <source>
        <dbReference type="Pfam" id="PF25137"/>
    </source>
</evidence>
<organism evidence="7 8">
    <name type="scientific">Halomonas campaniensis</name>
    <dbReference type="NCBI Taxonomy" id="213554"/>
    <lineage>
        <taxon>Bacteria</taxon>
        <taxon>Pseudomonadati</taxon>
        <taxon>Pseudomonadota</taxon>
        <taxon>Gammaproteobacteria</taxon>
        <taxon>Oceanospirillales</taxon>
        <taxon>Halomonadaceae</taxon>
        <taxon>Halomonas</taxon>
    </lineage>
</organism>
<evidence type="ECO:0000256" key="3">
    <source>
        <dbReference type="ARBA" id="ARBA00023002"/>
    </source>
</evidence>
<evidence type="ECO:0000256" key="4">
    <source>
        <dbReference type="ARBA" id="ARBA00023027"/>
    </source>
</evidence>
<dbReference type="NCBIfam" id="NF041833">
    <property type="entry name" value="Fe_ADH_ErcA"/>
    <property type="match status" value="1"/>
</dbReference>
<evidence type="ECO:0000259" key="5">
    <source>
        <dbReference type="Pfam" id="PF00465"/>
    </source>
</evidence>
<sequence length="387" mass="40953">MTSPLTQLRKFVAPEIIFGDGARHAAGNYVTTFGAEKVLLVSDPGVLLAGWVSDIEAKLLEANIAVERFTAVSPNPRVDEIMAGAEIYRETGCKAIVAIGGGSPMDCAKGIGIVTAHGGHILDFEGVDTIRVPIPPLIFIPSTAGTSADISQFAIISDQQRRMKFSIISKAVVPDVSLIDPEVTMTMSPYLTACTGVDALVHAIEAFVSTGSGPLTDTHALEAMRLISSHLEALVANPADGELRAQVMLGSMQAGLAFSNAILGAVHAMSHSLGGFLDLPHGLCNAMLLEHVVAYNYEAAPERFKRVAEAVGIECRGLSQQQIKTALFQYLVDLKHAVGLGGTLGKMGVSRSDVPFLTNHALGDPCILTNPRRSNSRDVAVVYEEAL</sequence>
<dbReference type="Pfam" id="PF25137">
    <property type="entry name" value="ADH_Fe_C"/>
    <property type="match status" value="1"/>
</dbReference>
<dbReference type="EMBL" id="JPUA01000022">
    <property type="protein sequence ID" value="OWV30287.1"/>
    <property type="molecule type" value="Genomic_DNA"/>
</dbReference>
<comment type="similarity">
    <text evidence="2">Belongs to the iron-containing alcohol dehydrogenase family.</text>
</comment>
<dbReference type="GO" id="GO:0046872">
    <property type="term" value="F:metal ion binding"/>
    <property type="evidence" value="ECO:0007669"/>
    <property type="project" value="InterPro"/>
</dbReference>
<comment type="caution">
    <text evidence="7">The sequence shown here is derived from an EMBL/GenBank/DDBJ whole genome shotgun (WGS) entry which is preliminary data.</text>
</comment>
<accession>A0A246S268</accession>
<dbReference type="Gene3D" id="3.40.50.1970">
    <property type="match status" value="1"/>
</dbReference>
<reference evidence="7 8" key="1">
    <citation type="submission" date="2014-08" db="EMBL/GenBank/DDBJ databases">
        <title>Draft genome sequence of a novel L-asparaginase producing marine bacterium, Halomonas campaniensis.</title>
        <authorList>
            <person name="Sundarakrishnan B."/>
            <person name="Moushumi Priya A."/>
            <person name="Raman G."/>
            <person name="Sakthivel N."/>
            <person name="Park S."/>
            <person name="Jayachandran S."/>
        </authorList>
    </citation>
    <scope>NUCLEOTIDE SEQUENCE [LARGE SCALE GENOMIC DNA]</scope>
    <source>
        <strain evidence="7 8">SK03</strain>
    </source>
</reference>
<comment type="cofactor">
    <cofactor evidence="1">
        <name>Fe cation</name>
        <dbReference type="ChEBI" id="CHEBI:24875"/>
    </cofactor>
</comment>
<dbReference type="AlphaFoldDB" id="A0A246S268"/>
<feature type="domain" description="Fe-containing alcohol dehydrogenase-like C-terminal" evidence="6">
    <location>
        <begin position="192"/>
        <end position="386"/>
    </location>
</feature>
<keyword evidence="4" id="KW-0520">NAD</keyword>
<dbReference type="FunFam" id="1.20.1090.10:FF:000001">
    <property type="entry name" value="Aldehyde-alcohol dehydrogenase"/>
    <property type="match status" value="1"/>
</dbReference>
<gene>
    <name evidence="7" type="ORF">JI62_07825</name>
</gene>